<gene>
    <name evidence="5" type="ORF">U14_04115</name>
</gene>
<dbReference type="GO" id="GO:0052689">
    <property type="term" value="F:carboxylic ester hydrolase activity"/>
    <property type="evidence" value="ECO:0007669"/>
    <property type="project" value="InterPro"/>
</dbReference>
<dbReference type="InterPro" id="IPR022742">
    <property type="entry name" value="Hydrolase_4"/>
</dbReference>
<keyword evidence="6" id="KW-1185">Reference proteome</keyword>
<evidence type="ECO:0000256" key="1">
    <source>
        <dbReference type="ARBA" id="ARBA00022801"/>
    </source>
</evidence>
<sequence>MRQPNDLDADLLSQEARFSNIIPNAEKIIRGSDASRKQPTSLAVVYIHGFSSCRQETAPLSDIVAREFGANLFYTRLTGHGQPPAALGNATVADWLNDAVEALEIGRRIGQKVIIIATSTGATLATWLAAQDRSDDVLAYILISPNFMPAKFGARVLTLPFSRLFVPLLYGKIWTWTPVNELHGQYWTRDYPITANITMMELVCLTRRSRLERISAPVLVLLSPHDKVVRPAATEQMFARFGSRIKQKIYITNSQDPREHVIAGDILSPNTTREVAEKIISFIKQLQFKGE</sequence>
<dbReference type="InterPro" id="IPR050266">
    <property type="entry name" value="AB_hydrolase_sf"/>
</dbReference>
<reference evidence="5" key="1">
    <citation type="journal article" date="2015" name="PeerJ">
        <title>First genomic representation of candidate bacterial phylum KSB3 points to enhanced environmental sensing as a trigger of wastewater bulking.</title>
        <authorList>
            <person name="Sekiguchi Y."/>
            <person name="Ohashi A."/>
            <person name="Parks D.H."/>
            <person name="Yamauchi T."/>
            <person name="Tyson G.W."/>
            <person name="Hugenholtz P."/>
        </authorList>
    </citation>
    <scope>NUCLEOTIDE SEQUENCE [LARGE SCALE GENOMIC DNA]</scope>
</reference>
<dbReference type="PANTHER" id="PTHR43798:SF31">
    <property type="entry name" value="AB HYDROLASE SUPERFAMILY PROTEIN YCLE"/>
    <property type="match status" value="1"/>
</dbReference>
<dbReference type="PANTHER" id="PTHR43798">
    <property type="entry name" value="MONOACYLGLYCEROL LIPASE"/>
    <property type="match status" value="1"/>
</dbReference>
<dbReference type="AlphaFoldDB" id="A0A0S6W3W4"/>
<evidence type="ECO:0000256" key="2">
    <source>
        <dbReference type="PIRSR" id="PIRSR017388-1"/>
    </source>
</evidence>
<organism evidence="5">
    <name type="scientific">Candidatus Moduliflexus flocculans</name>
    <dbReference type="NCBI Taxonomy" id="1499966"/>
    <lineage>
        <taxon>Bacteria</taxon>
        <taxon>Candidatus Moduliflexota</taxon>
        <taxon>Candidatus Moduliflexia</taxon>
        <taxon>Candidatus Moduliflexales</taxon>
        <taxon>Candidatus Moduliflexaceae</taxon>
    </lineage>
</organism>
<proteinExistence type="predicted"/>
<dbReference type="STRING" id="1499966.U14_04115"/>
<name>A0A0S6W3W4_9BACT</name>
<dbReference type="HOGENOM" id="CLU_070536_0_0_0"/>
<dbReference type="Gene3D" id="3.40.50.1820">
    <property type="entry name" value="alpha/beta hydrolase"/>
    <property type="match status" value="1"/>
</dbReference>
<dbReference type="Pfam" id="PF12146">
    <property type="entry name" value="Hydrolase_4"/>
    <property type="match status" value="1"/>
</dbReference>
<dbReference type="InterPro" id="IPR029058">
    <property type="entry name" value="AB_hydrolase_fold"/>
</dbReference>
<evidence type="ECO:0000313" key="6">
    <source>
        <dbReference type="Proteomes" id="UP000030700"/>
    </source>
</evidence>
<dbReference type="InterPro" id="IPR012354">
    <property type="entry name" value="Esterase_lipase"/>
</dbReference>
<dbReference type="SUPFAM" id="SSF53474">
    <property type="entry name" value="alpha/beta-Hydrolases"/>
    <property type="match status" value="1"/>
</dbReference>
<dbReference type="GO" id="GO:0016020">
    <property type="term" value="C:membrane"/>
    <property type="evidence" value="ECO:0007669"/>
    <property type="project" value="TreeGrafter"/>
</dbReference>
<dbReference type="Proteomes" id="UP000030700">
    <property type="component" value="Unassembled WGS sequence"/>
</dbReference>
<evidence type="ECO:0000256" key="3">
    <source>
        <dbReference type="PIRSR" id="PIRSR017388-3"/>
    </source>
</evidence>
<feature type="active site" description="Charge relay system" evidence="2">
    <location>
        <position position="260"/>
    </location>
</feature>
<evidence type="ECO:0000259" key="4">
    <source>
        <dbReference type="Pfam" id="PF12146"/>
    </source>
</evidence>
<feature type="active site" description="Charge relay system" evidence="2">
    <location>
        <position position="226"/>
    </location>
</feature>
<protein>
    <recommendedName>
        <fullName evidence="4">Serine aminopeptidase S33 domain-containing protein</fullName>
    </recommendedName>
</protein>
<feature type="site" description="Important for substrate specificity" evidence="3">
    <location>
        <position position="173"/>
    </location>
</feature>
<evidence type="ECO:0000313" key="5">
    <source>
        <dbReference type="EMBL" id="GAK52858.1"/>
    </source>
</evidence>
<feature type="domain" description="Serine aminopeptidase S33" evidence="4">
    <location>
        <begin position="42"/>
        <end position="251"/>
    </location>
</feature>
<dbReference type="PIRSF" id="PIRSF017388">
    <property type="entry name" value="Esterase_lipase"/>
    <property type="match status" value="1"/>
</dbReference>
<keyword evidence="1" id="KW-0378">Hydrolase</keyword>
<feature type="active site" description="Nucleophile" evidence="2">
    <location>
        <position position="119"/>
    </location>
</feature>
<accession>A0A0S6W3W4</accession>
<dbReference type="EMBL" id="DF820459">
    <property type="protein sequence ID" value="GAK52858.1"/>
    <property type="molecule type" value="Genomic_DNA"/>
</dbReference>